<proteinExistence type="predicted"/>
<sequence length="489" mass="57837">MYSVYNYYLYLTLMILSNFNSFLTSQKNQCMSFLLPQKSYFKNSDIFIKKRSINNNLILFTSDHKYSKKTLKSSEIHFPFSEIVSPNVCQRFVNKYLQETVFLSPTNKITSNYISKLKMMGLSVYDMNQNRNFLHKFSKELVHGRIHIKIKSCDNSIVHNSKDDSNIYLHYVWLKLLNFKFLQFSNLKQALLSIFDKHGLALVNSSLPLFILINSNNEIIMSESADYLSNVQMFNNTYNSLVSKFFTTSNNKSSYTCLLFVNYNDAIEYKNYVNYKNANSTRDLQIEVVPSSIFLYNRLKSSYLNKIDFRLIPDLKEVSNLLYQYSKYKNISFNAKQNHGHNFFQGQPLYQINLINIQNNLDAQIKNFQFTKNNNQYTNSNTFFLNYNTAINTWRTFYEENSAINLPKNPQITVSNLELFLKDQQHKKSFDNVVLLPSIENYIFIKRYLMHNSKSQSSLHNWLYHQGFYLKTLCSRVFWSLTSRQPNNW</sequence>
<feature type="transmembrane region" description="Helical" evidence="1">
    <location>
        <begin position="7"/>
        <end position="23"/>
    </location>
</feature>
<reference evidence="2" key="1">
    <citation type="journal article" date="2015" name="J. Phycol.">
        <title>The Choreocolax polysiphoniae plastid forces a reevaluation of the evolutionary pathways to parasitism in red algae.</title>
        <authorList>
            <person name="Salomaki E.D."/>
            <person name="Nickles K.R."/>
            <person name="Lane C.E."/>
        </authorList>
    </citation>
    <scope>NUCLEOTIDE SEQUENCE</scope>
</reference>
<keyword evidence="1" id="KW-0472">Membrane</keyword>
<keyword evidence="1" id="KW-1133">Transmembrane helix</keyword>
<organism evidence="2">
    <name type="scientific">Vertebrata lanosa</name>
    <dbReference type="NCBI Taxonomy" id="1261582"/>
    <lineage>
        <taxon>Eukaryota</taxon>
        <taxon>Rhodophyta</taxon>
        <taxon>Florideophyceae</taxon>
        <taxon>Rhodymeniophycidae</taxon>
        <taxon>Ceramiales</taxon>
        <taxon>Rhodomelaceae</taxon>
        <taxon>Polysiphonioideae</taxon>
        <taxon>Vertebrata</taxon>
    </lineage>
</organism>
<gene>
    <name evidence="2" type="primary">ycf80</name>
</gene>
<evidence type="ECO:0000256" key="1">
    <source>
        <dbReference type="SAM" id="Phobius"/>
    </source>
</evidence>
<dbReference type="EMBL" id="KP308097">
    <property type="protein sequence ID" value="AJH65996.1"/>
    <property type="molecule type" value="Genomic_DNA"/>
</dbReference>
<geneLocation type="plastid" evidence="2"/>
<dbReference type="AlphaFoldDB" id="A0A0B5W5V6"/>
<accession>A0A0B5W5V6</accession>
<evidence type="ECO:0000313" key="2">
    <source>
        <dbReference type="EMBL" id="AJH65996.1"/>
    </source>
</evidence>
<dbReference type="RefSeq" id="YP_009122238.1">
    <property type="nucleotide sequence ID" value="NC_026523.1"/>
</dbReference>
<name>A0A0B5W5V6_9FLOR</name>
<keyword evidence="1" id="KW-0812">Transmembrane</keyword>
<protein>
    <submittedName>
        <fullName evidence="2">Uncharacterized protein</fullName>
    </submittedName>
</protein>
<keyword evidence="2" id="KW-0934">Plastid</keyword>
<dbReference type="GeneID" id="23629570"/>